<protein>
    <submittedName>
        <fullName evidence="1">Uncharacterized protein LOC106123202</fullName>
    </submittedName>
</protein>
<proteinExistence type="predicted"/>
<dbReference type="Proteomes" id="UP000694872">
    <property type="component" value="Unplaced"/>
</dbReference>
<reference evidence="1" key="1">
    <citation type="submission" date="2025-08" db="UniProtKB">
        <authorList>
            <consortium name="RefSeq"/>
        </authorList>
    </citation>
    <scope>IDENTIFICATION</scope>
</reference>
<dbReference type="KEGG" id="pxu:106123202"/>
<sequence>MDYDRVIVMDKGRVVESGHPFELLTSAAGRPELPPRRTLLTKSQAPLAIPENFPFEAERPADTDLNETFVLSRDRIRTYSNRYTPLLHASYPTFELARRQLECSRD</sequence>
<accession>A0AAJ7EF29</accession>
<name>A0AAJ7EF29_PAPXU</name>
<dbReference type="RefSeq" id="XP_013174887.1">
    <property type="nucleotide sequence ID" value="XM_013319433.1"/>
</dbReference>
<dbReference type="GeneID" id="106123202"/>
<gene>
    <name evidence="1" type="primary">LOC106123202</name>
</gene>
<dbReference type="AlphaFoldDB" id="A0AAJ7EF29"/>
<evidence type="ECO:0000313" key="1">
    <source>
        <dbReference type="RefSeq" id="XP_013174887.1"/>
    </source>
</evidence>
<organism evidence="1">
    <name type="scientific">Papilio xuthus</name>
    <name type="common">Asian swallowtail butterfly</name>
    <dbReference type="NCBI Taxonomy" id="66420"/>
    <lineage>
        <taxon>Eukaryota</taxon>
        <taxon>Metazoa</taxon>
        <taxon>Ecdysozoa</taxon>
        <taxon>Arthropoda</taxon>
        <taxon>Hexapoda</taxon>
        <taxon>Insecta</taxon>
        <taxon>Pterygota</taxon>
        <taxon>Neoptera</taxon>
        <taxon>Endopterygota</taxon>
        <taxon>Lepidoptera</taxon>
        <taxon>Glossata</taxon>
        <taxon>Ditrysia</taxon>
        <taxon>Papilionoidea</taxon>
        <taxon>Papilionidae</taxon>
        <taxon>Papilioninae</taxon>
        <taxon>Papilio</taxon>
    </lineage>
</organism>